<organism evidence="1 2">
    <name type="scientific">Pluteus cervinus</name>
    <dbReference type="NCBI Taxonomy" id="181527"/>
    <lineage>
        <taxon>Eukaryota</taxon>
        <taxon>Fungi</taxon>
        <taxon>Dikarya</taxon>
        <taxon>Basidiomycota</taxon>
        <taxon>Agaricomycotina</taxon>
        <taxon>Agaricomycetes</taxon>
        <taxon>Agaricomycetidae</taxon>
        <taxon>Agaricales</taxon>
        <taxon>Pluteineae</taxon>
        <taxon>Pluteaceae</taxon>
        <taxon>Pluteus</taxon>
    </lineage>
</organism>
<evidence type="ECO:0000313" key="1">
    <source>
        <dbReference type="EMBL" id="TFK70118.1"/>
    </source>
</evidence>
<keyword evidence="2" id="KW-1185">Reference proteome</keyword>
<reference evidence="1 2" key="1">
    <citation type="journal article" date="2019" name="Nat. Ecol. Evol.">
        <title>Megaphylogeny resolves global patterns of mushroom evolution.</title>
        <authorList>
            <person name="Varga T."/>
            <person name="Krizsan K."/>
            <person name="Foldi C."/>
            <person name="Dima B."/>
            <person name="Sanchez-Garcia M."/>
            <person name="Sanchez-Ramirez S."/>
            <person name="Szollosi G.J."/>
            <person name="Szarkandi J.G."/>
            <person name="Papp V."/>
            <person name="Albert L."/>
            <person name="Andreopoulos W."/>
            <person name="Angelini C."/>
            <person name="Antonin V."/>
            <person name="Barry K.W."/>
            <person name="Bougher N.L."/>
            <person name="Buchanan P."/>
            <person name="Buyck B."/>
            <person name="Bense V."/>
            <person name="Catcheside P."/>
            <person name="Chovatia M."/>
            <person name="Cooper J."/>
            <person name="Damon W."/>
            <person name="Desjardin D."/>
            <person name="Finy P."/>
            <person name="Geml J."/>
            <person name="Haridas S."/>
            <person name="Hughes K."/>
            <person name="Justo A."/>
            <person name="Karasinski D."/>
            <person name="Kautmanova I."/>
            <person name="Kiss B."/>
            <person name="Kocsube S."/>
            <person name="Kotiranta H."/>
            <person name="LaButti K.M."/>
            <person name="Lechner B.E."/>
            <person name="Liimatainen K."/>
            <person name="Lipzen A."/>
            <person name="Lukacs Z."/>
            <person name="Mihaltcheva S."/>
            <person name="Morgado L.N."/>
            <person name="Niskanen T."/>
            <person name="Noordeloos M.E."/>
            <person name="Ohm R.A."/>
            <person name="Ortiz-Santana B."/>
            <person name="Ovrebo C."/>
            <person name="Racz N."/>
            <person name="Riley R."/>
            <person name="Savchenko A."/>
            <person name="Shiryaev A."/>
            <person name="Soop K."/>
            <person name="Spirin V."/>
            <person name="Szebenyi C."/>
            <person name="Tomsovsky M."/>
            <person name="Tulloss R.E."/>
            <person name="Uehling J."/>
            <person name="Grigoriev I.V."/>
            <person name="Vagvolgyi C."/>
            <person name="Papp T."/>
            <person name="Martin F.M."/>
            <person name="Miettinen O."/>
            <person name="Hibbett D.S."/>
            <person name="Nagy L.G."/>
        </authorList>
    </citation>
    <scope>NUCLEOTIDE SEQUENCE [LARGE SCALE GENOMIC DNA]</scope>
    <source>
        <strain evidence="1 2">NL-1719</strain>
    </source>
</reference>
<dbReference type="Proteomes" id="UP000308600">
    <property type="component" value="Unassembled WGS sequence"/>
</dbReference>
<accession>A0ACD3AVU2</accession>
<gene>
    <name evidence="1" type="ORF">BDN72DRAFT_942523</name>
</gene>
<evidence type="ECO:0000313" key="2">
    <source>
        <dbReference type="Proteomes" id="UP000308600"/>
    </source>
</evidence>
<sequence>MTNKVVSLKELEADLMRWKVAMSILHSIAIACTIFRLWYRRQIRRLWWDDYTSIITLIMESAMFTTLWVTSGRQYFLPRDPKAIASFMLESVSLILILWSTRICLALSIARIYPSGEKHRRLAFGLVTVFSVMGLCIGSGYLTTCATYVIRFGHNRKKPICIISRGLLIVTFIGELSSDVLLVAFPLFALWNVKLPKNQRRLILLVFSAGICTITVIISYIFIVFSPFARNPEGFIALSVMPHFQASISVIVCNSAVVITFIYRTFFNRPVYETSLRSESTTDLTRASTVGAYDTESLNSRSTVWSEAVMTRTVTLPHDPSTFALTNISSTAYSYPGSLRASGDSGNEEVDIASVNLRDS</sequence>
<proteinExistence type="predicted"/>
<protein>
    <submittedName>
        <fullName evidence="1">Uncharacterized protein</fullName>
    </submittedName>
</protein>
<name>A0ACD3AVU2_9AGAR</name>
<dbReference type="EMBL" id="ML208318">
    <property type="protein sequence ID" value="TFK70118.1"/>
    <property type="molecule type" value="Genomic_DNA"/>
</dbReference>